<comment type="caution">
    <text evidence="1">The sequence shown here is derived from an EMBL/GenBank/DDBJ whole genome shotgun (WGS) entry which is preliminary data.</text>
</comment>
<feature type="non-terminal residue" evidence="1">
    <location>
        <position position="95"/>
    </location>
</feature>
<dbReference type="AlphaFoldDB" id="A0A9Q3J272"/>
<dbReference type="Proteomes" id="UP000765509">
    <property type="component" value="Unassembled WGS sequence"/>
</dbReference>
<proteinExistence type="predicted"/>
<keyword evidence="2" id="KW-1185">Reference proteome</keyword>
<sequence length="95" mass="9873">MAPLNILNSILGPKSNGEHPIQSLGGPPFFLCGPGLVSAVQAIWSTLATIIFLGPPLSPSKLGPGGIQFPPNSADFGLWPACCGPWVVKIKNEPK</sequence>
<name>A0A9Q3J272_9BASI</name>
<reference evidence="1" key="1">
    <citation type="submission" date="2021-03" db="EMBL/GenBank/DDBJ databases">
        <title>Draft genome sequence of rust myrtle Austropuccinia psidii MF-1, a brazilian biotype.</title>
        <authorList>
            <person name="Quecine M.C."/>
            <person name="Pachon D.M.R."/>
            <person name="Bonatelli M.L."/>
            <person name="Correr F.H."/>
            <person name="Franceschini L.M."/>
            <person name="Leite T.F."/>
            <person name="Margarido G.R.A."/>
            <person name="Almeida C.A."/>
            <person name="Ferrarezi J.A."/>
            <person name="Labate C.A."/>
        </authorList>
    </citation>
    <scope>NUCLEOTIDE SEQUENCE</scope>
    <source>
        <strain evidence="1">MF-1</strain>
    </source>
</reference>
<organism evidence="1 2">
    <name type="scientific">Austropuccinia psidii MF-1</name>
    <dbReference type="NCBI Taxonomy" id="1389203"/>
    <lineage>
        <taxon>Eukaryota</taxon>
        <taxon>Fungi</taxon>
        <taxon>Dikarya</taxon>
        <taxon>Basidiomycota</taxon>
        <taxon>Pucciniomycotina</taxon>
        <taxon>Pucciniomycetes</taxon>
        <taxon>Pucciniales</taxon>
        <taxon>Sphaerophragmiaceae</taxon>
        <taxon>Austropuccinia</taxon>
    </lineage>
</organism>
<evidence type="ECO:0000313" key="2">
    <source>
        <dbReference type="Proteomes" id="UP000765509"/>
    </source>
</evidence>
<dbReference type="EMBL" id="AVOT02061610">
    <property type="protein sequence ID" value="MBW0554798.1"/>
    <property type="molecule type" value="Genomic_DNA"/>
</dbReference>
<gene>
    <name evidence="1" type="ORF">O181_094513</name>
</gene>
<accession>A0A9Q3J272</accession>
<evidence type="ECO:0000313" key="1">
    <source>
        <dbReference type="EMBL" id="MBW0554798.1"/>
    </source>
</evidence>
<protein>
    <submittedName>
        <fullName evidence="1">Uncharacterized protein</fullName>
    </submittedName>
</protein>